<proteinExistence type="predicted"/>
<dbReference type="Gramene" id="ESQ37281">
    <property type="protein sequence ID" value="ESQ37281"/>
    <property type="gene ID" value="EUTSA_v10002638mg"/>
</dbReference>
<sequence length="272" mass="29740">MICVRARPLFSSPFSLAISSTKQPPIHLRRIPLSSSSPRRLFSAVAMSSSSPPQNQIVEHIVLFKVKEDTDSSKISSMMNGLNNLVSLPRVLHISAAPLHRVRSSVSAFTHVLHSRYGSKEDLADYAAHPDHVRVVKEFVLPICDDVMAVDWIAHQVPGTLAPPPGSVAKITFLKVKENLSDEAKSEILDLIKGLDEKFPGIGQITVGENFSPARAKGFSIASIAYFKDLAELESVDSQTELVNSQKEKVRDYLDSTIVVEFVVPACLVSGL</sequence>
<dbReference type="EMBL" id="KI517609">
    <property type="protein sequence ID" value="ESQ37281.1"/>
    <property type="molecule type" value="Genomic_DNA"/>
</dbReference>
<accession>V4MXQ7</accession>
<dbReference type="GO" id="GO:0005777">
    <property type="term" value="C:peroxisome"/>
    <property type="evidence" value="ECO:0007669"/>
    <property type="project" value="EnsemblPlants"/>
</dbReference>
<dbReference type="PANTHER" id="PTHR33178">
    <property type="match status" value="1"/>
</dbReference>
<dbReference type="OMA" id="SPIAFTH"/>
<evidence type="ECO:0000259" key="2">
    <source>
        <dbReference type="PROSITE" id="PS51502"/>
    </source>
</evidence>
<dbReference type="STRING" id="72664.V4MXQ7"/>
<organism evidence="3 4">
    <name type="scientific">Eutrema salsugineum</name>
    <name type="common">Saltwater cress</name>
    <name type="synonym">Sisymbrium salsugineum</name>
    <dbReference type="NCBI Taxonomy" id="72664"/>
    <lineage>
        <taxon>Eukaryota</taxon>
        <taxon>Viridiplantae</taxon>
        <taxon>Streptophyta</taxon>
        <taxon>Embryophyta</taxon>
        <taxon>Tracheophyta</taxon>
        <taxon>Spermatophyta</taxon>
        <taxon>Magnoliopsida</taxon>
        <taxon>eudicotyledons</taxon>
        <taxon>Gunneridae</taxon>
        <taxon>Pentapetalae</taxon>
        <taxon>rosids</taxon>
        <taxon>malvids</taxon>
        <taxon>Brassicales</taxon>
        <taxon>Brassicaceae</taxon>
        <taxon>Eutremeae</taxon>
        <taxon>Eutrema</taxon>
    </lineage>
</organism>
<dbReference type="PANTHER" id="PTHR33178:SF3">
    <property type="entry name" value="STRESS-RESPONSE A_B BARREL DOMAIN-CONTAINING PROTEIN UP3"/>
    <property type="match status" value="1"/>
</dbReference>
<dbReference type="PROSITE" id="PS51502">
    <property type="entry name" value="S_R_A_B_BARREL"/>
    <property type="match status" value="2"/>
</dbReference>
<evidence type="ECO:0000256" key="1">
    <source>
        <dbReference type="ARBA" id="ARBA00011738"/>
    </source>
</evidence>
<dbReference type="SUPFAM" id="SSF54909">
    <property type="entry name" value="Dimeric alpha+beta barrel"/>
    <property type="match status" value="2"/>
</dbReference>
<feature type="domain" description="Stress-response A/B barrel" evidence="2">
    <location>
        <begin position="168"/>
        <end position="262"/>
    </location>
</feature>
<reference evidence="3 4" key="1">
    <citation type="journal article" date="2013" name="Front. Plant Sci.">
        <title>The Reference Genome of the Halophytic Plant Eutrema salsugineum.</title>
        <authorList>
            <person name="Yang R."/>
            <person name="Jarvis D.E."/>
            <person name="Chen H."/>
            <person name="Beilstein M.A."/>
            <person name="Grimwood J."/>
            <person name="Jenkins J."/>
            <person name="Shu S."/>
            <person name="Prochnik S."/>
            <person name="Xin M."/>
            <person name="Ma C."/>
            <person name="Schmutz J."/>
            <person name="Wing R.A."/>
            <person name="Mitchell-Olds T."/>
            <person name="Schumaker K.S."/>
            <person name="Wang X."/>
        </authorList>
    </citation>
    <scope>NUCLEOTIDE SEQUENCE [LARGE SCALE GENOMIC DNA]</scope>
</reference>
<dbReference type="AlphaFoldDB" id="V4MXQ7"/>
<dbReference type="InterPro" id="IPR044662">
    <property type="entry name" value="HS1/DABB1-like"/>
</dbReference>
<keyword evidence="4" id="KW-1185">Reference proteome</keyword>
<evidence type="ECO:0000313" key="3">
    <source>
        <dbReference type="EMBL" id="ESQ37281.1"/>
    </source>
</evidence>
<name>V4MXQ7_EUTSA</name>
<dbReference type="OrthoDB" id="42919at2759"/>
<dbReference type="eggNOG" id="ENOG502QTKV">
    <property type="taxonomic scope" value="Eukaryota"/>
</dbReference>
<comment type="subunit">
    <text evidence="1">Homodimer.</text>
</comment>
<dbReference type="InterPro" id="IPR013097">
    <property type="entry name" value="Dabb"/>
</dbReference>
<dbReference type="KEGG" id="eus:EUTSA_v10002638mg"/>
<dbReference type="FunFam" id="3.30.70.100:FF:000103">
    <property type="entry name" value="Stress-response A/B barrel domain-containing protein UP3"/>
    <property type="match status" value="1"/>
</dbReference>
<dbReference type="Proteomes" id="UP000030689">
    <property type="component" value="Unassembled WGS sequence"/>
</dbReference>
<dbReference type="Gene3D" id="3.30.70.100">
    <property type="match status" value="2"/>
</dbReference>
<dbReference type="InterPro" id="IPR011008">
    <property type="entry name" value="Dimeric_a/b-barrel"/>
</dbReference>
<dbReference type="Pfam" id="PF07876">
    <property type="entry name" value="Dabb"/>
    <property type="match status" value="2"/>
</dbReference>
<feature type="domain" description="Stress-response A/B barrel" evidence="2">
    <location>
        <begin position="58"/>
        <end position="152"/>
    </location>
</feature>
<protein>
    <recommendedName>
        <fullName evidence="2">Stress-response A/B barrel domain-containing protein</fullName>
    </recommendedName>
</protein>
<gene>
    <name evidence="3" type="ORF">EUTSA_v10002638mg</name>
</gene>
<dbReference type="SMART" id="SM00886">
    <property type="entry name" value="Dabb"/>
    <property type="match status" value="2"/>
</dbReference>
<evidence type="ECO:0000313" key="4">
    <source>
        <dbReference type="Proteomes" id="UP000030689"/>
    </source>
</evidence>